<dbReference type="Proteomes" id="UP000237222">
    <property type="component" value="Unassembled WGS sequence"/>
</dbReference>
<evidence type="ECO:0000313" key="1">
    <source>
        <dbReference type="EMBL" id="POP54463.1"/>
    </source>
</evidence>
<protein>
    <submittedName>
        <fullName evidence="1">Uncharacterized protein</fullName>
    </submittedName>
</protein>
<proteinExistence type="predicted"/>
<dbReference type="AlphaFoldDB" id="A0A2S4HKF3"/>
<gene>
    <name evidence="1" type="ORF">C0068_01370</name>
</gene>
<comment type="caution">
    <text evidence="1">The sequence shown here is derived from an EMBL/GenBank/DDBJ whole genome shotgun (WGS) entry which is preliminary data.</text>
</comment>
<accession>A0A2S4HKF3</accession>
<organism evidence="1 2">
    <name type="scientific">Zhongshania marina</name>
    <dbReference type="NCBI Taxonomy" id="2304603"/>
    <lineage>
        <taxon>Bacteria</taxon>
        <taxon>Pseudomonadati</taxon>
        <taxon>Pseudomonadota</taxon>
        <taxon>Gammaproteobacteria</taxon>
        <taxon>Cellvibrionales</taxon>
        <taxon>Spongiibacteraceae</taxon>
        <taxon>Zhongshania</taxon>
    </lineage>
</organism>
<reference evidence="1 2" key="1">
    <citation type="submission" date="2018-01" db="EMBL/GenBank/DDBJ databases">
        <authorList>
            <person name="Yu X.-D."/>
        </authorList>
    </citation>
    <scope>NUCLEOTIDE SEQUENCE [LARGE SCALE GENOMIC DNA]</scope>
    <source>
        <strain evidence="1 2">ZX-21</strain>
    </source>
</reference>
<name>A0A2S4HKF3_9GAMM</name>
<sequence length="218" mass="23352">MALALTGAVFLEGCASGQHITTADGTCLTCMNNPITGKPINYDPGTHPGSTIAGGQSASNHASFRVEAAQMVNRGFSSLPQDNLYFRDRTAYVHADGMVVGNSIWMPSITSLKLKQFFGVRSADEMRAQGMSQEQIRLALQEKPYRQSGDTYYLGGTFNGAAGPITGVIAAYPYTNERGQSLVAVNVIGYDKAYSSTKAAQSSLYNLVLQAINYNKAN</sequence>
<evidence type="ECO:0000313" key="2">
    <source>
        <dbReference type="Proteomes" id="UP000237222"/>
    </source>
</evidence>
<dbReference type="EMBL" id="PQGG01000005">
    <property type="protein sequence ID" value="POP54463.1"/>
    <property type="molecule type" value="Genomic_DNA"/>
</dbReference>